<comment type="caution">
    <text evidence="3">The sequence shown here is derived from an EMBL/GenBank/DDBJ whole genome shotgun (WGS) entry which is preliminary data.</text>
</comment>
<dbReference type="SMART" id="SM00829">
    <property type="entry name" value="PKS_ER"/>
    <property type="match status" value="1"/>
</dbReference>
<proteinExistence type="predicted"/>
<protein>
    <submittedName>
        <fullName evidence="3">NADPH:quinone oxidoreductase family protein</fullName>
    </submittedName>
</protein>
<dbReference type="Gene3D" id="3.90.180.10">
    <property type="entry name" value="Medium-chain alcohol dehydrogenases, catalytic domain"/>
    <property type="match status" value="1"/>
</dbReference>
<dbReference type="InterPro" id="IPR051397">
    <property type="entry name" value="Zn-ADH-like_protein"/>
</dbReference>
<feature type="region of interest" description="Disordered" evidence="1">
    <location>
        <begin position="1"/>
        <end position="21"/>
    </location>
</feature>
<dbReference type="Proteomes" id="UP000611708">
    <property type="component" value="Unassembled WGS sequence"/>
</dbReference>
<reference evidence="3 4" key="1">
    <citation type="submission" date="2020-11" db="EMBL/GenBank/DDBJ databases">
        <authorList>
            <person name="Kim M.K."/>
        </authorList>
    </citation>
    <scope>NUCLEOTIDE SEQUENCE [LARGE SCALE GENOMIC DNA]</scope>
    <source>
        <strain evidence="3 4">BT290</strain>
    </source>
</reference>
<dbReference type="Gene3D" id="3.40.50.720">
    <property type="entry name" value="NAD(P)-binding Rossmann-like Domain"/>
    <property type="match status" value="1"/>
</dbReference>
<evidence type="ECO:0000259" key="2">
    <source>
        <dbReference type="SMART" id="SM00829"/>
    </source>
</evidence>
<dbReference type="SUPFAM" id="SSF50129">
    <property type="entry name" value="GroES-like"/>
    <property type="match status" value="1"/>
</dbReference>
<keyword evidence="4" id="KW-1185">Reference proteome</keyword>
<dbReference type="EMBL" id="JADQDN010000004">
    <property type="protein sequence ID" value="MBF9196333.1"/>
    <property type="molecule type" value="Genomic_DNA"/>
</dbReference>
<accession>A0ABS0HS76</accession>
<dbReference type="PANTHER" id="PTHR43677:SF4">
    <property type="entry name" value="QUINONE OXIDOREDUCTASE-LIKE PROTEIN 2"/>
    <property type="match status" value="1"/>
</dbReference>
<evidence type="ECO:0000313" key="3">
    <source>
        <dbReference type="EMBL" id="MBF9196333.1"/>
    </source>
</evidence>
<feature type="domain" description="Enoyl reductase (ER)" evidence="2">
    <location>
        <begin position="10"/>
        <end position="329"/>
    </location>
</feature>
<dbReference type="InterPro" id="IPR036291">
    <property type="entry name" value="NAD(P)-bd_dom_sf"/>
</dbReference>
<dbReference type="InterPro" id="IPR011032">
    <property type="entry name" value="GroES-like_sf"/>
</dbReference>
<evidence type="ECO:0000256" key="1">
    <source>
        <dbReference type="SAM" id="MobiDB-lite"/>
    </source>
</evidence>
<evidence type="ECO:0000313" key="4">
    <source>
        <dbReference type="Proteomes" id="UP000611708"/>
    </source>
</evidence>
<dbReference type="InterPro" id="IPR013154">
    <property type="entry name" value="ADH-like_N"/>
</dbReference>
<gene>
    <name evidence="3" type="ORF">I2H36_09800</name>
</gene>
<dbReference type="SUPFAM" id="SSF51735">
    <property type="entry name" value="NAD(P)-binding Rossmann-fold domains"/>
    <property type="match status" value="1"/>
</dbReference>
<dbReference type="Pfam" id="PF08240">
    <property type="entry name" value="ADH_N"/>
    <property type="match status" value="1"/>
</dbReference>
<name>A0ABS0HS76_9HYPH</name>
<dbReference type="PANTHER" id="PTHR43677">
    <property type="entry name" value="SHORT-CHAIN DEHYDROGENASE/REDUCTASE"/>
    <property type="match status" value="1"/>
</dbReference>
<dbReference type="InterPro" id="IPR020843">
    <property type="entry name" value="ER"/>
</dbReference>
<dbReference type="InterPro" id="IPR013149">
    <property type="entry name" value="ADH-like_C"/>
</dbReference>
<dbReference type="CDD" id="cd08241">
    <property type="entry name" value="QOR1"/>
    <property type="match status" value="1"/>
</dbReference>
<organism evidence="3 4">
    <name type="scientific">Microvirga terrestris</name>
    <dbReference type="NCBI Taxonomy" id="2791024"/>
    <lineage>
        <taxon>Bacteria</taxon>
        <taxon>Pseudomonadati</taxon>
        <taxon>Pseudomonadota</taxon>
        <taxon>Alphaproteobacteria</taxon>
        <taxon>Hyphomicrobiales</taxon>
        <taxon>Methylobacteriaceae</taxon>
        <taxon>Microvirga</taxon>
    </lineage>
</organism>
<sequence length="337" mass="34815">MLALLSKQPGGPETLVQESVAEPSPKPGEILLAVKACGVNYPDALIIEDRYQFKPERPFAPGSEVSGIVEAVGEGVSFLKAGDRVIGSCGWGGMAEKLALSADRCIPMPDAMPFDEAAAFVMTYGTSYHALKDRAGLKTGETLLVLGAAGGVGLAAVELGKAMGAKVIAAVSSEEKAALAKQHGADESIVYAPGPFDRDGIKALAEQFKTVCGPNGADVVYDPVGGDYSEAALRAIAWEGRFLVVGFPAGIPKLPLNLPLLKSCQIVGVFWGAFAKRDPKANGANLRELLDLYAGGTIKPVISERVPLARAGEAIAALSARKALGKIVVTMDGAGAA</sequence>
<dbReference type="Pfam" id="PF00107">
    <property type="entry name" value="ADH_zinc_N"/>
    <property type="match status" value="1"/>
</dbReference>
<dbReference type="RefSeq" id="WP_196263713.1">
    <property type="nucleotide sequence ID" value="NZ_JADQDN010000004.1"/>
</dbReference>